<accession>A0A8X6XBS7</accession>
<evidence type="ECO:0000313" key="1">
    <source>
        <dbReference type="EMBL" id="GFY49634.1"/>
    </source>
</evidence>
<keyword evidence="2" id="KW-1185">Reference proteome</keyword>
<sequence>MLVKSMQEAERVSQFRSKTTFKTFSKQNSFITLSYYKVPYFPSVYKAINIHVPLNQGSRQFPRCNYNEGLCTSIQRVCDINHGMVLLLALDLSVKTTENFEIASILK</sequence>
<proteinExistence type="predicted"/>
<dbReference type="EMBL" id="BMAV01007113">
    <property type="protein sequence ID" value="GFY49634.1"/>
    <property type="molecule type" value="Genomic_DNA"/>
</dbReference>
<dbReference type="AlphaFoldDB" id="A0A8X6XBS7"/>
<dbReference type="Proteomes" id="UP000886998">
    <property type="component" value="Unassembled WGS sequence"/>
</dbReference>
<gene>
    <name evidence="1" type="ORF">TNIN_386371</name>
</gene>
<organism evidence="1 2">
    <name type="scientific">Trichonephila inaurata madagascariensis</name>
    <dbReference type="NCBI Taxonomy" id="2747483"/>
    <lineage>
        <taxon>Eukaryota</taxon>
        <taxon>Metazoa</taxon>
        <taxon>Ecdysozoa</taxon>
        <taxon>Arthropoda</taxon>
        <taxon>Chelicerata</taxon>
        <taxon>Arachnida</taxon>
        <taxon>Araneae</taxon>
        <taxon>Araneomorphae</taxon>
        <taxon>Entelegynae</taxon>
        <taxon>Araneoidea</taxon>
        <taxon>Nephilidae</taxon>
        <taxon>Trichonephila</taxon>
        <taxon>Trichonephila inaurata</taxon>
    </lineage>
</organism>
<name>A0A8X6XBS7_9ARAC</name>
<protein>
    <submittedName>
        <fullName evidence="1">Uncharacterized protein</fullName>
    </submittedName>
</protein>
<reference evidence="1" key="1">
    <citation type="submission" date="2020-08" db="EMBL/GenBank/DDBJ databases">
        <title>Multicomponent nature underlies the extraordinary mechanical properties of spider dragline silk.</title>
        <authorList>
            <person name="Kono N."/>
            <person name="Nakamura H."/>
            <person name="Mori M."/>
            <person name="Yoshida Y."/>
            <person name="Ohtoshi R."/>
            <person name="Malay A.D."/>
            <person name="Moran D.A.P."/>
            <person name="Tomita M."/>
            <person name="Numata K."/>
            <person name="Arakawa K."/>
        </authorList>
    </citation>
    <scope>NUCLEOTIDE SEQUENCE</scope>
</reference>
<evidence type="ECO:0000313" key="2">
    <source>
        <dbReference type="Proteomes" id="UP000886998"/>
    </source>
</evidence>
<comment type="caution">
    <text evidence="1">The sequence shown here is derived from an EMBL/GenBank/DDBJ whole genome shotgun (WGS) entry which is preliminary data.</text>
</comment>